<dbReference type="Pfam" id="PF05729">
    <property type="entry name" value="NACHT"/>
    <property type="match status" value="1"/>
</dbReference>
<feature type="compositionally biased region" description="Basic and acidic residues" evidence="1">
    <location>
        <begin position="10"/>
        <end position="23"/>
    </location>
</feature>
<proteinExistence type="predicted"/>
<evidence type="ECO:0000313" key="4">
    <source>
        <dbReference type="EMBL" id="EAZ93147.1"/>
    </source>
</evidence>
<dbReference type="SUPFAM" id="SSF140869">
    <property type="entry name" value="GUN4-like"/>
    <property type="match status" value="1"/>
</dbReference>
<evidence type="ECO:0000256" key="2">
    <source>
        <dbReference type="SAM" id="Phobius"/>
    </source>
</evidence>
<dbReference type="AlphaFoldDB" id="A3IKF8"/>
<reference evidence="4 5" key="1">
    <citation type="submission" date="2007-03" db="EMBL/GenBank/DDBJ databases">
        <authorList>
            <person name="Stal L."/>
            <person name="Ferriera S."/>
            <person name="Johnson J."/>
            <person name="Kravitz S."/>
            <person name="Beeson K."/>
            <person name="Sutton G."/>
            <person name="Rogers Y.-H."/>
            <person name="Friedman R."/>
            <person name="Frazier M."/>
            <person name="Venter J.C."/>
        </authorList>
    </citation>
    <scope>NUCLEOTIDE SEQUENCE [LARGE SCALE GENOMIC DNA]</scope>
    <source>
        <strain evidence="4 5">CCY0110</strain>
    </source>
</reference>
<evidence type="ECO:0000259" key="3">
    <source>
        <dbReference type="PROSITE" id="PS50837"/>
    </source>
</evidence>
<protein>
    <recommendedName>
        <fullName evidence="3">NACHT domain-containing protein</fullName>
    </recommendedName>
</protein>
<dbReference type="PROSITE" id="PS50837">
    <property type="entry name" value="NACHT"/>
    <property type="match status" value="1"/>
</dbReference>
<dbReference type="Gene3D" id="1.10.10.1770">
    <property type="entry name" value="Gun4-like"/>
    <property type="match status" value="1"/>
</dbReference>
<dbReference type="Pfam" id="PF05419">
    <property type="entry name" value="GUN4"/>
    <property type="match status" value="1"/>
</dbReference>
<dbReference type="PANTHER" id="PTHR34800:SF1">
    <property type="entry name" value="TETRAPYRROLE-BINDING PROTEIN, CHLOROPLASTIC"/>
    <property type="match status" value="1"/>
</dbReference>
<keyword evidence="2" id="KW-1133">Transmembrane helix</keyword>
<dbReference type="EMBL" id="AAXW01000003">
    <property type="protein sequence ID" value="EAZ93147.1"/>
    <property type="molecule type" value="Genomic_DNA"/>
</dbReference>
<comment type="caution">
    <text evidence="4">The sequence shown here is derived from an EMBL/GenBank/DDBJ whole genome shotgun (WGS) entry which is preliminary data.</text>
</comment>
<keyword evidence="5" id="KW-1185">Reference proteome</keyword>
<evidence type="ECO:0000256" key="1">
    <source>
        <dbReference type="SAM" id="MobiDB-lite"/>
    </source>
</evidence>
<dbReference type="InterPro" id="IPR037215">
    <property type="entry name" value="GUN4-like_sf"/>
</dbReference>
<accession>A3IKF8</accession>
<dbReference type="InterPro" id="IPR008629">
    <property type="entry name" value="GUN4-like"/>
</dbReference>
<name>A3IKF8_9CHRO</name>
<evidence type="ECO:0000313" key="5">
    <source>
        <dbReference type="Proteomes" id="UP000003781"/>
    </source>
</evidence>
<dbReference type="PANTHER" id="PTHR34800">
    <property type="entry name" value="TETRAPYRROLE-BINDING PROTEIN, CHLOROPLASTIC"/>
    <property type="match status" value="1"/>
</dbReference>
<dbReference type="RefSeq" id="WP_008273817.1">
    <property type="nucleotide sequence ID" value="NZ_AAXW01000003.1"/>
</dbReference>
<dbReference type="eggNOG" id="COG5635">
    <property type="taxonomic scope" value="Bacteria"/>
</dbReference>
<dbReference type="Gene3D" id="3.40.50.300">
    <property type="entry name" value="P-loop containing nucleotide triphosphate hydrolases"/>
    <property type="match status" value="1"/>
</dbReference>
<dbReference type="Proteomes" id="UP000003781">
    <property type="component" value="Unassembled WGS sequence"/>
</dbReference>
<dbReference type="SUPFAM" id="SSF52540">
    <property type="entry name" value="P-loop containing nucleoside triphosphate hydrolases"/>
    <property type="match status" value="1"/>
</dbReference>
<dbReference type="Gene3D" id="1.25.40.620">
    <property type="match status" value="1"/>
</dbReference>
<dbReference type="GO" id="GO:0046906">
    <property type="term" value="F:tetrapyrrole binding"/>
    <property type="evidence" value="ECO:0007669"/>
    <property type="project" value="TreeGrafter"/>
</dbReference>
<feature type="transmembrane region" description="Helical" evidence="2">
    <location>
        <begin position="760"/>
        <end position="782"/>
    </location>
</feature>
<feature type="region of interest" description="Disordered" evidence="1">
    <location>
        <begin position="1"/>
        <end position="23"/>
    </location>
</feature>
<organism evidence="4 5">
    <name type="scientific">Crocosphaera chwakensis CCY0110</name>
    <dbReference type="NCBI Taxonomy" id="391612"/>
    <lineage>
        <taxon>Bacteria</taxon>
        <taxon>Bacillati</taxon>
        <taxon>Cyanobacteriota</taxon>
        <taxon>Cyanophyceae</taxon>
        <taxon>Oscillatoriophycideae</taxon>
        <taxon>Chroococcales</taxon>
        <taxon>Aphanothecaceae</taxon>
        <taxon>Crocosphaera</taxon>
        <taxon>Crocosphaera chwakensis</taxon>
    </lineage>
</organism>
<dbReference type="InterPro" id="IPR007111">
    <property type="entry name" value="NACHT_NTPase"/>
</dbReference>
<keyword evidence="2" id="KW-0812">Transmembrane</keyword>
<feature type="transmembrane region" description="Helical" evidence="2">
    <location>
        <begin position="62"/>
        <end position="81"/>
    </location>
</feature>
<dbReference type="CDD" id="cd16383">
    <property type="entry name" value="GUN4"/>
    <property type="match status" value="1"/>
</dbReference>
<feature type="domain" description="NACHT" evidence="3">
    <location>
        <begin position="214"/>
        <end position="349"/>
    </location>
</feature>
<keyword evidence="2" id="KW-0472">Membrane</keyword>
<sequence length="790" mass="92775">MTSDNTNSPKDNEEKEQSSLSIDEEKKKAKKWIQGSAQTLIKWMPLGSSGTWFANALLKQEWLTAFASFPVMIVTVIWASYTESFLQRLAEVFEERGRQDVDNLMSWQQRVREAFTETIRWQLAGTDDKYLKCQANDCLQYKTEGLNTFKPKLKDVFVPLELSSQFFTDEKGQLRPPILQGFFWQRNLVQQFQSRQGLSIWHFLRLAKGDQLYRSLVIISKGGFGKTTLLRHITYIYTIKNRYKQKPYQAPKLLPVLLYLRKWQSLIANQKDLTLVTLIEKHHLQDLPGGNNLKLPPNWAKNHLDNGKMLIMLDGFDEVKEEWHKKLSQWISQQLKQYPNAYFILTSRPAGYHQYQGENKPKIPLFVKPLNEEQQARFIEKWYLSWETHNSVEPLPYEAQRQASHLIAQIKPIENEINPLSDFAKIPLLLNMIVNLDVNCTAKKLPQRRTDLFRSIVQLQLGNRPLARQVEMPLESVEDRQQVLQKLALFMMQQEQTKIEPDLLLNQLKQYLEPIDNSLSPKTFLKKIEDVSELLIRIDDHYEFAHKNFQEYLASVEIKKEKQEQLLLAKYQETWWKDTILLYVAQLTNPTPFITSLLNLNNYEANQLAYQCFQQTTRQVDPELEDQLQSLSTTVQNARYQKLEELLKNQQFKDADDETYRLMIETVGKEEGQYFDPSDFDTFPCDDLRTLDQLWVKYSNGKFGFSIQKKIYMDELGGTKDYNEKIWNEFCDRVGWKKGGNYVNYSVANRRRMSGHLPRGHLPLFNSLSSVTFYNIFILHLFSRAKTCNL</sequence>
<gene>
    <name evidence="4" type="ORF">CY0110_03724</name>
</gene>
<dbReference type="InterPro" id="IPR027417">
    <property type="entry name" value="P-loop_NTPase"/>
</dbReference>